<evidence type="ECO:0000256" key="3">
    <source>
        <dbReference type="ARBA" id="ARBA00004910"/>
    </source>
</evidence>
<feature type="domain" description="CMP/dCMP-type deaminase" evidence="15">
    <location>
        <begin position="8"/>
        <end position="125"/>
    </location>
</feature>
<keyword evidence="7 14" id="KW-0479">Metal-binding</keyword>
<dbReference type="InterPro" id="IPR050765">
    <property type="entry name" value="Riboflavin_Biosynth_HTPR"/>
</dbReference>
<name>A0ABV6P7X4_9MICC</name>
<dbReference type="PROSITE" id="PS51747">
    <property type="entry name" value="CYT_DCMP_DEAMINASES_2"/>
    <property type="match status" value="1"/>
</dbReference>
<dbReference type="GO" id="GO:0008835">
    <property type="term" value="F:diaminohydroxyphosphoribosylaminopyrimidine deaminase activity"/>
    <property type="evidence" value="ECO:0007669"/>
    <property type="project" value="UniProtKB-EC"/>
</dbReference>
<keyword evidence="14 16" id="KW-0378">Hydrolase</keyword>
<keyword evidence="10 14" id="KW-0560">Oxidoreductase</keyword>
<dbReference type="SUPFAM" id="SSF53597">
    <property type="entry name" value="Dihydrofolate reductase-like"/>
    <property type="match status" value="1"/>
</dbReference>
<comment type="pathway">
    <text evidence="2 14">Cofactor biosynthesis; riboflavin biosynthesis; 5-amino-6-(D-ribitylamino)uracil from GTP: step 2/4.</text>
</comment>
<evidence type="ECO:0000256" key="10">
    <source>
        <dbReference type="ARBA" id="ARBA00023002"/>
    </source>
</evidence>
<evidence type="ECO:0000256" key="5">
    <source>
        <dbReference type="ARBA" id="ARBA00007417"/>
    </source>
</evidence>
<dbReference type="InterPro" id="IPR004794">
    <property type="entry name" value="Eubact_RibD"/>
</dbReference>
<dbReference type="PIRSF" id="PIRSF006769">
    <property type="entry name" value="RibD"/>
    <property type="match status" value="1"/>
</dbReference>
<comment type="pathway">
    <text evidence="3 14">Cofactor biosynthesis; riboflavin biosynthesis; 5-amino-6-(D-ribitylamino)uracil from GTP: step 3/4.</text>
</comment>
<evidence type="ECO:0000256" key="8">
    <source>
        <dbReference type="ARBA" id="ARBA00022833"/>
    </source>
</evidence>
<organism evidence="16 17">
    <name type="scientific">Micrococcoides hystricis</name>
    <dbReference type="NCBI Taxonomy" id="1572761"/>
    <lineage>
        <taxon>Bacteria</taxon>
        <taxon>Bacillati</taxon>
        <taxon>Actinomycetota</taxon>
        <taxon>Actinomycetes</taxon>
        <taxon>Micrococcales</taxon>
        <taxon>Micrococcaceae</taxon>
        <taxon>Micrococcoides</taxon>
    </lineage>
</organism>
<dbReference type="EC" id="1.1.1.193" evidence="14"/>
<evidence type="ECO:0000259" key="15">
    <source>
        <dbReference type="PROSITE" id="PS51747"/>
    </source>
</evidence>
<reference evidence="16 17" key="1">
    <citation type="submission" date="2024-09" db="EMBL/GenBank/DDBJ databases">
        <authorList>
            <person name="Sun Q."/>
            <person name="Mori K."/>
        </authorList>
    </citation>
    <scope>NUCLEOTIDE SEQUENCE [LARGE SCALE GENOMIC DNA]</scope>
    <source>
        <strain evidence="16 17">NCAIM B.02604</strain>
    </source>
</reference>
<dbReference type="InterPro" id="IPR002734">
    <property type="entry name" value="RibDG_C"/>
</dbReference>
<dbReference type="Pfam" id="PF00383">
    <property type="entry name" value="dCMP_cyt_deam_1"/>
    <property type="match status" value="1"/>
</dbReference>
<evidence type="ECO:0000256" key="9">
    <source>
        <dbReference type="ARBA" id="ARBA00022857"/>
    </source>
</evidence>
<proteinExistence type="inferred from homology"/>
<evidence type="ECO:0000256" key="1">
    <source>
        <dbReference type="ARBA" id="ARBA00002151"/>
    </source>
</evidence>
<protein>
    <recommendedName>
        <fullName evidence="14">Riboflavin biosynthesis protein RibD</fullName>
    </recommendedName>
    <domain>
        <recommendedName>
            <fullName evidence="14">Diaminohydroxyphosphoribosylaminopyrimidine deaminase</fullName>
            <shortName evidence="14">DRAP deaminase</shortName>
            <ecNumber evidence="14">3.5.4.26</ecNumber>
        </recommendedName>
        <alternativeName>
            <fullName evidence="14">Riboflavin-specific deaminase</fullName>
        </alternativeName>
    </domain>
    <domain>
        <recommendedName>
            <fullName evidence="14">5-amino-6-(5-phosphoribosylamino)uracil reductase</fullName>
            <ecNumber evidence="14">1.1.1.193</ecNumber>
        </recommendedName>
        <alternativeName>
            <fullName evidence="14">HTP reductase</fullName>
        </alternativeName>
    </domain>
</protein>
<dbReference type="CDD" id="cd01284">
    <property type="entry name" value="Riboflavin_deaminase-reductase"/>
    <property type="match status" value="1"/>
</dbReference>
<dbReference type="InterPro" id="IPR016193">
    <property type="entry name" value="Cytidine_deaminase-like"/>
</dbReference>
<evidence type="ECO:0000256" key="11">
    <source>
        <dbReference type="ARBA" id="ARBA00023268"/>
    </source>
</evidence>
<dbReference type="Pfam" id="PF01872">
    <property type="entry name" value="RibD_C"/>
    <property type="match status" value="1"/>
</dbReference>
<evidence type="ECO:0000256" key="14">
    <source>
        <dbReference type="PIRNR" id="PIRNR006769"/>
    </source>
</evidence>
<dbReference type="InterPro" id="IPR024072">
    <property type="entry name" value="DHFR-like_dom_sf"/>
</dbReference>
<comment type="function">
    <text evidence="1 14">Converts 2,5-diamino-6-(ribosylamino)-4(3h)-pyrimidinone 5'-phosphate into 5-amino-6-(ribosylamino)-2,4(1h,3h)-pyrimidinedione 5'-phosphate.</text>
</comment>
<gene>
    <name evidence="16" type="primary">ribD</name>
    <name evidence="16" type="ORF">ACFFFR_02345</name>
</gene>
<evidence type="ECO:0000256" key="4">
    <source>
        <dbReference type="ARBA" id="ARBA00005259"/>
    </source>
</evidence>
<comment type="cofactor">
    <cofactor evidence="14">
        <name>Zn(2+)</name>
        <dbReference type="ChEBI" id="CHEBI:29105"/>
    </cofactor>
    <text evidence="14">Binds 1 zinc ion.</text>
</comment>
<dbReference type="Proteomes" id="UP001589862">
    <property type="component" value="Unassembled WGS sequence"/>
</dbReference>
<keyword evidence="11" id="KW-0511">Multifunctional enzyme</keyword>
<evidence type="ECO:0000313" key="16">
    <source>
        <dbReference type="EMBL" id="MFC0581230.1"/>
    </source>
</evidence>
<evidence type="ECO:0000256" key="2">
    <source>
        <dbReference type="ARBA" id="ARBA00004882"/>
    </source>
</evidence>
<keyword evidence="8 14" id="KW-0862">Zinc</keyword>
<dbReference type="PANTHER" id="PTHR38011:SF7">
    <property type="entry name" value="2,5-DIAMINO-6-RIBOSYLAMINO-4(3H)-PYRIMIDINONE 5'-PHOSPHATE REDUCTASE"/>
    <property type="match status" value="1"/>
</dbReference>
<dbReference type="GO" id="GO:0008703">
    <property type="term" value="F:5-amino-6-(5-phosphoribosylamino)uracil reductase activity"/>
    <property type="evidence" value="ECO:0007669"/>
    <property type="project" value="UniProtKB-EC"/>
</dbReference>
<comment type="similarity">
    <text evidence="5 14">In the C-terminal section; belongs to the HTP reductase family.</text>
</comment>
<comment type="catalytic activity">
    <reaction evidence="13 14">
        <text>2,5-diamino-6-hydroxy-4-(5-phosphoribosylamino)-pyrimidine + H2O + H(+) = 5-amino-6-(5-phospho-D-ribosylamino)uracil + NH4(+)</text>
        <dbReference type="Rhea" id="RHEA:21868"/>
        <dbReference type="ChEBI" id="CHEBI:15377"/>
        <dbReference type="ChEBI" id="CHEBI:15378"/>
        <dbReference type="ChEBI" id="CHEBI:28938"/>
        <dbReference type="ChEBI" id="CHEBI:58453"/>
        <dbReference type="ChEBI" id="CHEBI:58614"/>
        <dbReference type="EC" id="3.5.4.26"/>
    </reaction>
</comment>
<sequence length="375" mass="39493">MGQPLPATVIDNALNYAVALAKQGTRGANPLVGAVILDADASTVATGYHRGAGTPHAEVEALNALATKFPDNDRPNPAELTMVVTLEPCNHVGRTGPCSQAIIDAGIGTVIYAVIDPDPAAAGGADTLRAAGVTVHHHSTHAGANALNERWSAAKRNHRPFVSVKIAQSLDGKIAAADGSSQWITGDRSRDHAHHVRSIVDAIVVGTGTVLADDPALSARLRTRGNYTLGGEQNTHVLADQQPLRVIMGERPIETTAKIFTEPGGETLQLNTREPRTVLTALADRGVEHVLIEGGAHITSAFLAEGLADEIYLYQAPLLIGSGTDQAAHNSIRSLNNQSLQQAWDTQAYQIEDAQPLGPDILIRLVPKPPATPKN</sequence>
<dbReference type="Gene3D" id="3.40.430.10">
    <property type="entry name" value="Dihydrofolate Reductase, subunit A"/>
    <property type="match status" value="2"/>
</dbReference>
<dbReference type="InterPro" id="IPR002125">
    <property type="entry name" value="CMP_dCMP_dom"/>
</dbReference>
<comment type="similarity">
    <text evidence="4 14">In the N-terminal section; belongs to the cytidine and deoxycytidylate deaminase family.</text>
</comment>
<evidence type="ECO:0000256" key="6">
    <source>
        <dbReference type="ARBA" id="ARBA00022619"/>
    </source>
</evidence>
<dbReference type="PANTHER" id="PTHR38011">
    <property type="entry name" value="DIHYDROFOLATE REDUCTASE FAMILY PROTEIN (AFU_ORTHOLOGUE AFUA_8G06820)"/>
    <property type="match status" value="1"/>
</dbReference>
<dbReference type="EC" id="3.5.4.26" evidence="14"/>
<accession>A0ABV6P7X4</accession>
<dbReference type="EMBL" id="JBHLUB010000002">
    <property type="protein sequence ID" value="MFC0581230.1"/>
    <property type="molecule type" value="Genomic_DNA"/>
</dbReference>
<evidence type="ECO:0000256" key="13">
    <source>
        <dbReference type="ARBA" id="ARBA00049886"/>
    </source>
</evidence>
<dbReference type="SUPFAM" id="SSF53927">
    <property type="entry name" value="Cytidine deaminase-like"/>
    <property type="match status" value="1"/>
</dbReference>
<evidence type="ECO:0000256" key="12">
    <source>
        <dbReference type="ARBA" id="ARBA00049861"/>
    </source>
</evidence>
<dbReference type="PROSITE" id="PS00903">
    <property type="entry name" value="CYT_DCMP_DEAMINASES_1"/>
    <property type="match status" value="1"/>
</dbReference>
<keyword evidence="17" id="KW-1185">Reference proteome</keyword>
<keyword evidence="6 14" id="KW-0686">Riboflavin biosynthesis</keyword>
<evidence type="ECO:0000256" key="7">
    <source>
        <dbReference type="ARBA" id="ARBA00022723"/>
    </source>
</evidence>
<dbReference type="RefSeq" id="WP_377457920.1">
    <property type="nucleotide sequence ID" value="NZ_JBHLUB010000002.1"/>
</dbReference>
<dbReference type="Gene3D" id="3.40.140.10">
    <property type="entry name" value="Cytidine Deaminase, domain 2"/>
    <property type="match status" value="1"/>
</dbReference>
<dbReference type="InterPro" id="IPR016192">
    <property type="entry name" value="APOBEC/CMP_deaminase_Zn-bd"/>
</dbReference>
<comment type="catalytic activity">
    <reaction evidence="12 14">
        <text>5-amino-6-(5-phospho-D-ribitylamino)uracil + NADP(+) = 5-amino-6-(5-phospho-D-ribosylamino)uracil + NADPH + H(+)</text>
        <dbReference type="Rhea" id="RHEA:17845"/>
        <dbReference type="ChEBI" id="CHEBI:15378"/>
        <dbReference type="ChEBI" id="CHEBI:57783"/>
        <dbReference type="ChEBI" id="CHEBI:58349"/>
        <dbReference type="ChEBI" id="CHEBI:58421"/>
        <dbReference type="ChEBI" id="CHEBI:58453"/>
        <dbReference type="EC" id="1.1.1.193"/>
    </reaction>
</comment>
<dbReference type="NCBIfam" id="TIGR00326">
    <property type="entry name" value="eubact_ribD"/>
    <property type="match status" value="1"/>
</dbReference>
<keyword evidence="9 14" id="KW-0521">NADP</keyword>
<evidence type="ECO:0000313" key="17">
    <source>
        <dbReference type="Proteomes" id="UP001589862"/>
    </source>
</evidence>
<comment type="caution">
    <text evidence="16">The sequence shown here is derived from an EMBL/GenBank/DDBJ whole genome shotgun (WGS) entry which is preliminary data.</text>
</comment>